<gene>
    <name evidence="1" type="ORF">CLOBOL_00893</name>
</gene>
<reference evidence="1 2" key="1">
    <citation type="submission" date="2007-08" db="EMBL/GenBank/DDBJ databases">
        <authorList>
            <person name="Fulton L."/>
            <person name="Clifton S."/>
            <person name="Fulton B."/>
            <person name="Xu J."/>
            <person name="Minx P."/>
            <person name="Pepin K.H."/>
            <person name="Johnson M."/>
            <person name="Thiruvilangam P."/>
            <person name="Bhonagiri V."/>
            <person name="Nash W.E."/>
            <person name="Mardis E.R."/>
            <person name="Wilson R.K."/>
        </authorList>
    </citation>
    <scope>NUCLEOTIDE SEQUENCE [LARGE SCALE GENOMIC DNA]</scope>
    <source>
        <strain evidence="2">ATCC BAA-613 / DSM 15670 / CCUG 46953 / JCM 12243 / WAL 16351</strain>
    </source>
</reference>
<sequence length="54" mass="6268">MTVPFQKQLSSIKGSIISSAQQCRILQGLLRVMEYEFTEPEIYGIDYIDDKDRI</sequence>
<name>A8RJE6_ENTBW</name>
<organism evidence="1 2">
    <name type="scientific">Enterocloster bolteae (strain ATCC BAA-613 / DSM 15670 / CCUG 46953 / JCM 12243 / WAL 16351)</name>
    <name type="common">Clostridium bolteae</name>
    <dbReference type="NCBI Taxonomy" id="411902"/>
    <lineage>
        <taxon>Bacteria</taxon>
        <taxon>Bacillati</taxon>
        <taxon>Bacillota</taxon>
        <taxon>Clostridia</taxon>
        <taxon>Lachnospirales</taxon>
        <taxon>Lachnospiraceae</taxon>
        <taxon>Enterocloster</taxon>
    </lineage>
</organism>
<evidence type="ECO:0000313" key="2">
    <source>
        <dbReference type="Proteomes" id="UP000005396"/>
    </source>
</evidence>
<comment type="caution">
    <text evidence="1">The sequence shown here is derived from an EMBL/GenBank/DDBJ whole genome shotgun (WGS) entry which is preliminary data.</text>
</comment>
<protein>
    <submittedName>
        <fullName evidence="1">Uncharacterized protein</fullName>
    </submittedName>
</protein>
<reference evidence="1 2" key="2">
    <citation type="submission" date="2007-09" db="EMBL/GenBank/DDBJ databases">
        <title>Draft genome sequence of Clostridium bolteae (ATCC BAA-613).</title>
        <authorList>
            <person name="Sudarsanam P."/>
            <person name="Ley R."/>
            <person name="Guruge J."/>
            <person name="Turnbaugh P.J."/>
            <person name="Mahowald M."/>
            <person name="Liep D."/>
            <person name="Gordon J."/>
        </authorList>
    </citation>
    <scope>NUCLEOTIDE SEQUENCE [LARGE SCALE GENOMIC DNA]</scope>
    <source>
        <strain evidence="2">ATCC BAA-613 / DSM 15670 / CCUG 46953 / JCM 12243 / WAL 16351</strain>
    </source>
</reference>
<dbReference type="HOGENOM" id="CLU_3041954_0_0_9"/>
<accession>A8RJE6</accession>
<dbReference type="PaxDb" id="411902-CLOBOL_00893"/>
<proteinExistence type="predicted"/>
<dbReference type="EMBL" id="ABCC02000011">
    <property type="protein sequence ID" value="EDP18531.1"/>
    <property type="molecule type" value="Genomic_DNA"/>
</dbReference>
<dbReference type="Proteomes" id="UP000005396">
    <property type="component" value="Unassembled WGS sequence"/>
</dbReference>
<evidence type="ECO:0000313" key="1">
    <source>
        <dbReference type="EMBL" id="EDP18531.1"/>
    </source>
</evidence>
<dbReference type="AlphaFoldDB" id="A8RJE6"/>